<keyword evidence="2" id="KW-1185">Reference proteome</keyword>
<dbReference type="AlphaFoldDB" id="A0A4R8UTX9"/>
<dbReference type="OrthoDB" id="3829359at2"/>
<name>A0A4R8UTX9_9MICO</name>
<accession>A0A4R8UTX9</accession>
<dbReference type="RefSeq" id="WP_134503532.1">
    <property type="nucleotide sequence ID" value="NZ_SOEY01000023.1"/>
</dbReference>
<evidence type="ECO:0000313" key="1">
    <source>
        <dbReference type="EMBL" id="TFB71881.1"/>
    </source>
</evidence>
<evidence type="ECO:0000313" key="2">
    <source>
        <dbReference type="Proteomes" id="UP000298173"/>
    </source>
</evidence>
<dbReference type="EMBL" id="SOEY01000023">
    <property type="protein sequence ID" value="TFB71881.1"/>
    <property type="molecule type" value="Genomic_DNA"/>
</dbReference>
<comment type="caution">
    <text evidence="1">The sequence shown here is derived from an EMBL/GenBank/DDBJ whole genome shotgun (WGS) entry which is preliminary data.</text>
</comment>
<reference evidence="1 2" key="1">
    <citation type="submission" date="2019-03" db="EMBL/GenBank/DDBJ databases">
        <title>Genomics of glacier-inhabiting Cryobacterium strains.</title>
        <authorList>
            <person name="Liu Q."/>
            <person name="Xin Y.-H."/>
        </authorList>
    </citation>
    <scope>NUCLEOTIDE SEQUENCE [LARGE SCALE GENOMIC DNA]</scope>
    <source>
        <strain evidence="1 2">HLT2-23</strain>
    </source>
</reference>
<proteinExistence type="predicted"/>
<gene>
    <name evidence="1" type="ORF">E3O06_11510</name>
</gene>
<protein>
    <submittedName>
        <fullName evidence="1">Uncharacterized protein</fullName>
    </submittedName>
</protein>
<organism evidence="1 2">
    <name type="scientific">Cryobacterium glaciale</name>
    <dbReference type="NCBI Taxonomy" id="1259145"/>
    <lineage>
        <taxon>Bacteria</taxon>
        <taxon>Bacillati</taxon>
        <taxon>Actinomycetota</taxon>
        <taxon>Actinomycetes</taxon>
        <taxon>Micrococcales</taxon>
        <taxon>Microbacteriaceae</taxon>
        <taxon>Cryobacterium</taxon>
    </lineage>
</organism>
<sequence length="86" mass="8784">MSQLTAVKQQMASIGNDARTTAQGLAGFKGKFSQAINQVQAAIGGSAQNVDKDMIQTLQAAEKQVDEAIAALQQASAAATSFAASL</sequence>
<dbReference type="Proteomes" id="UP000298173">
    <property type="component" value="Unassembled WGS sequence"/>
</dbReference>